<reference evidence="2 3" key="1">
    <citation type="submission" date="2024-06" db="EMBL/GenBank/DDBJ databases">
        <title>The draft genome of Grus japonensis, version 3.</title>
        <authorList>
            <person name="Nabeshima K."/>
            <person name="Suzuki S."/>
            <person name="Onuma M."/>
        </authorList>
    </citation>
    <scope>NUCLEOTIDE SEQUENCE [LARGE SCALE GENOMIC DNA]</scope>
    <source>
        <strain evidence="2 3">451A</strain>
    </source>
</reference>
<keyword evidence="2" id="KW-0378">Hydrolase</keyword>
<organism evidence="2 3">
    <name type="scientific">Grus japonensis</name>
    <name type="common">Japanese crane</name>
    <name type="synonym">Red-crowned crane</name>
    <dbReference type="NCBI Taxonomy" id="30415"/>
    <lineage>
        <taxon>Eukaryota</taxon>
        <taxon>Metazoa</taxon>
        <taxon>Chordata</taxon>
        <taxon>Craniata</taxon>
        <taxon>Vertebrata</taxon>
        <taxon>Euteleostomi</taxon>
        <taxon>Archelosauria</taxon>
        <taxon>Archosauria</taxon>
        <taxon>Dinosauria</taxon>
        <taxon>Saurischia</taxon>
        <taxon>Theropoda</taxon>
        <taxon>Coelurosauria</taxon>
        <taxon>Aves</taxon>
        <taxon>Neognathae</taxon>
        <taxon>Neoaves</taxon>
        <taxon>Gruiformes</taxon>
        <taxon>Gruidae</taxon>
        <taxon>Grus</taxon>
    </lineage>
</organism>
<evidence type="ECO:0000313" key="2">
    <source>
        <dbReference type="EMBL" id="GAB0207132.1"/>
    </source>
</evidence>
<keyword evidence="3" id="KW-1185">Reference proteome</keyword>
<feature type="compositionally biased region" description="Polar residues" evidence="1">
    <location>
        <begin position="124"/>
        <end position="133"/>
    </location>
</feature>
<proteinExistence type="predicted"/>
<accession>A0ABC9YEK3</accession>
<dbReference type="GO" id="GO:0016787">
    <property type="term" value="F:hydrolase activity"/>
    <property type="evidence" value="ECO:0007669"/>
    <property type="project" value="UniProtKB-KW"/>
</dbReference>
<feature type="region of interest" description="Disordered" evidence="1">
    <location>
        <begin position="111"/>
        <end position="146"/>
    </location>
</feature>
<gene>
    <name evidence="2" type="ORF">GRJ2_003178800</name>
</gene>
<protein>
    <submittedName>
        <fullName evidence="2">Ubiquitin carboxyl-terminal hydrolase 4</fullName>
    </submittedName>
</protein>
<evidence type="ECO:0000256" key="1">
    <source>
        <dbReference type="SAM" id="MobiDB-lite"/>
    </source>
</evidence>
<sequence>MDWKGEEAPTVDEVAGRLQQYEESLSSSLVLAVEKLSREVQELKEYMSYCPPVRTSIRSKHSSAQERGYRGYTPRGTLWFYLCDHREDMRKWDGKLTSTLEARVHELQGKTITKGDSSRKNVAPVSSGQSSRWSGRPTRTYDPLEGTSKSFLHMNIEYDEQD</sequence>
<comment type="caution">
    <text evidence="2">The sequence shown here is derived from an EMBL/GenBank/DDBJ whole genome shotgun (WGS) entry which is preliminary data.</text>
</comment>
<dbReference type="EMBL" id="BAAFJT010000167">
    <property type="protein sequence ID" value="GAB0207132.1"/>
    <property type="molecule type" value="Genomic_DNA"/>
</dbReference>
<name>A0ABC9YEK3_GRUJA</name>
<dbReference type="AlphaFoldDB" id="A0ABC9YEK3"/>
<evidence type="ECO:0000313" key="3">
    <source>
        <dbReference type="Proteomes" id="UP001623348"/>
    </source>
</evidence>
<dbReference type="Proteomes" id="UP001623348">
    <property type="component" value="Unassembled WGS sequence"/>
</dbReference>